<dbReference type="EC" id="5.6.2.4" evidence="10"/>
<dbReference type="GO" id="GO:0043138">
    <property type="term" value="F:3'-5' DNA helicase activity"/>
    <property type="evidence" value="ECO:0007669"/>
    <property type="project" value="UniProtKB-EC"/>
</dbReference>
<evidence type="ECO:0000313" key="14">
    <source>
        <dbReference type="EMBL" id="ORY05624.1"/>
    </source>
</evidence>
<dbReference type="NCBIfam" id="TIGR00614">
    <property type="entry name" value="recQ_fam"/>
    <property type="match status" value="1"/>
</dbReference>
<evidence type="ECO:0000313" key="15">
    <source>
        <dbReference type="Proteomes" id="UP000193498"/>
    </source>
</evidence>
<dbReference type="SMART" id="SM00490">
    <property type="entry name" value="HELICc"/>
    <property type="match status" value="1"/>
</dbReference>
<dbReference type="InterPro" id="IPR001650">
    <property type="entry name" value="Helicase_C-like"/>
</dbReference>
<dbReference type="SMART" id="SM00487">
    <property type="entry name" value="DEXDc"/>
    <property type="match status" value="1"/>
</dbReference>
<dbReference type="GO" id="GO:0005694">
    <property type="term" value="C:chromosome"/>
    <property type="evidence" value="ECO:0007669"/>
    <property type="project" value="TreeGrafter"/>
</dbReference>
<dbReference type="GO" id="GO:0005634">
    <property type="term" value="C:nucleus"/>
    <property type="evidence" value="ECO:0007669"/>
    <property type="project" value="UniProtKB-SubCell"/>
</dbReference>
<keyword evidence="3 10" id="KW-0547">Nucleotide-binding</keyword>
<evidence type="ECO:0000256" key="11">
    <source>
        <dbReference type="SAM" id="Coils"/>
    </source>
</evidence>
<comment type="catalytic activity">
    <reaction evidence="10">
        <text>ATP + H2O = ADP + phosphate + H(+)</text>
        <dbReference type="Rhea" id="RHEA:13065"/>
        <dbReference type="ChEBI" id="CHEBI:15377"/>
        <dbReference type="ChEBI" id="CHEBI:15378"/>
        <dbReference type="ChEBI" id="CHEBI:30616"/>
        <dbReference type="ChEBI" id="CHEBI:43474"/>
        <dbReference type="ChEBI" id="CHEBI:456216"/>
    </reaction>
</comment>
<organism evidence="14 15">
    <name type="scientific">Basidiobolus meristosporus CBS 931.73</name>
    <dbReference type="NCBI Taxonomy" id="1314790"/>
    <lineage>
        <taxon>Eukaryota</taxon>
        <taxon>Fungi</taxon>
        <taxon>Fungi incertae sedis</taxon>
        <taxon>Zoopagomycota</taxon>
        <taxon>Entomophthoromycotina</taxon>
        <taxon>Basidiobolomycetes</taxon>
        <taxon>Basidiobolales</taxon>
        <taxon>Basidiobolaceae</taxon>
        <taxon>Basidiobolus</taxon>
    </lineage>
</organism>
<evidence type="ECO:0000256" key="7">
    <source>
        <dbReference type="ARBA" id="ARBA00023125"/>
    </source>
</evidence>
<dbReference type="PANTHER" id="PTHR13710">
    <property type="entry name" value="DNA HELICASE RECQ FAMILY MEMBER"/>
    <property type="match status" value="1"/>
</dbReference>
<dbReference type="InParanoid" id="A0A1Y1Z678"/>
<evidence type="ECO:0000256" key="10">
    <source>
        <dbReference type="RuleBase" id="RU364117"/>
    </source>
</evidence>
<keyword evidence="6 10" id="KW-0067">ATP-binding</keyword>
<feature type="domain" description="Helicase ATP-binding" evidence="12">
    <location>
        <begin position="103"/>
        <end position="286"/>
    </location>
</feature>
<dbReference type="PROSITE" id="PS51192">
    <property type="entry name" value="HELICASE_ATP_BIND_1"/>
    <property type="match status" value="1"/>
</dbReference>
<evidence type="ECO:0000256" key="1">
    <source>
        <dbReference type="ARBA" id="ARBA00005446"/>
    </source>
</evidence>
<evidence type="ECO:0000256" key="9">
    <source>
        <dbReference type="ARBA" id="ARBA00034617"/>
    </source>
</evidence>
<keyword evidence="4 10" id="KW-0378">Hydrolase</keyword>
<evidence type="ECO:0000256" key="5">
    <source>
        <dbReference type="ARBA" id="ARBA00022806"/>
    </source>
</evidence>
<dbReference type="PANTHER" id="PTHR13710:SF105">
    <property type="entry name" value="ATP-DEPENDENT DNA HELICASE Q1"/>
    <property type="match status" value="1"/>
</dbReference>
<comment type="caution">
    <text evidence="14">The sequence shown here is derived from an EMBL/GenBank/DDBJ whole genome shotgun (WGS) entry which is preliminary data.</text>
</comment>
<accession>A0A1Y1Z678</accession>
<dbReference type="GO" id="GO:0046872">
    <property type="term" value="F:metal ion binding"/>
    <property type="evidence" value="ECO:0007669"/>
    <property type="project" value="UniProtKB-KW"/>
</dbReference>
<dbReference type="SUPFAM" id="SSF52540">
    <property type="entry name" value="P-loop containing nucleoside triphosphate hydrolases"/>
    <property type="match status" value="1"/>
</dbReference>
<keyword evidence="2" id="KW-0479">Metal-binding</keyword>
<dbReference type="InterPro" id="IPR014001">
    <property type="entry name" value="Helicase_ATP-bd"/>
</dbReference>
<dbReference type="Gene3D" id="3.40.50.300">
    <property type="entry name" value="P-loop containing nucleotide triphosphate hydrolases"/>
    <property type="match status" value="2"/>
</dbReference>
<comment type="similarity">
    <text evidence="1 10">Belongs to the helicase family. RecQ subfamily.</text>
</comment>
<dbReference type="Proteomes" id="UP000193498">
    <property type="component" value="Unassembled WGS sequence"/>
</dbReference>
<evidence type="ECO:0000259" key="13">
    <source>
        <dbReference type="PROSITE" id="PS51194"/>
    </source>
</evidence>
<evidence type="ECO:0000259" key="12">
    <source>
        <dbReference type="PROSITE" id="PS51192"/>
    </source>
</evidence>
<evidence type="ECO:0000256" key="6">
    <source>
        <dbReference type="ARBA" id="ARBA00022840"/>
    </source>
</evidence>
<dbReference type="GO" id="GO:0016887">
    <property type="term" value="F:ATP hydrolysis activity"/>
    <property type="evidence" value="ECO:0007669"/>
    <property type="project" value="RHEA"/>
</dbReference>
<gene>
    <name evidence="14" type="ORF">K493DRAFT_252495</name>
</gene>
<feature type="domain" description="Helicase C-terminal" evidence="13">
    <location>
        <begin position="315"/>
        <end position="462"/>
    </location>
</feature>
<dbReference type="Pfam" id="PF16124">
    <property type="entry name" value="RecQ_Zn_bind"/>
    <property type="match status" value="1"/>
</dbReference>
<dbReference type="FunFam" id="3.40.50.300:FF:000296">
    <property type="entry name" value="ATP-dependent DNA helicase RecQ"/>
    <property type="match status" value="1"/>
</dbReference>
<dbReference type="EMBL" id="MCFE01000023">
    <property type="protein sequence ID" value="ORY05624.1"/>
    <property type="molecule type" value="Genomic_DNA"/>
</dbReference>
<dbReference type="InterPro" id="IPR011545">
    <property type="entry name" value="DEAD/DEAH_box_helicase_dom"/>
</dbReference>
<dbReference type="InterPro" id="IPR004589">
    <property type="entry name" value="DNA_helicase_ATP-dep_RecQ"/>
</dbReference>
<dbReference type="InterPro" id="IPR032284">
    <property type="entry name" value="RecQ_Zn-bd"/>
</dbReference>
<dbReference type="GO" id="GO:0005524">
    <property type="term" value="F:ATP binding"/>
    <property type="evidence" value="ECO:0007669"/>
    <property type="project" value="UniProtKB-KW"/>
</dbReference>
<comment type="subcellular location">
    <subcellularLocation>
        <location evidence="10">Nucleus</location>
    </subcellularLocation>
</comment>
<dbReference type="InterPro" id="IPR027417">
    <property type="entry name" value="P-loop_NTPase"/>
</dbReference>
<dbReference type="CDD" id="cd18794">
    <property type="entry name" value="SF2_C_RecQ"/>
    <property type="match status" value="1"/>
</dbReference>
<keyword evidence="8" id="KW-0413">Isomerase</keyword>
<dbReference type="PROSITE" id="PS51194">
    <property type="entry name" value="HELICASE_CTER"/>
    <property type="match status" value="1"/>
</dbReference>
<dbReference type="InterPro" id="IPR036388">
    <property type="entry name" value="WH-like_DNA-bd_sf"/>
</dbReference>
<dbReference type="GO" id="GO:0009378">
    <property type="term" value="F:four-way junction helicase activity"/>
    <property type="evidence" value="ECO:0007669"/>
    <property type="project" value="TreeGrafter"/>
</dbReference>
<dbReference type="Pfam" id="PF00271">
    <property type="entry name" value="Helicase_C"/>
    <property type="match status" value="1"/>
</dbReference>
<dbReference type="GO" id="GO:0003677">
    <property type="term" value="F:DNA binding"/>
    <property type="evidence" value="ECO:0007669"/>
    <property type="project" value="UniProtKB-KW"/>
</dbReference>
<dbReference type="FunFam" id="3.40.50.300:FF:001975">
    <property type="entry name" value="ATP-dependent DNA helicase"/>
    <property type="match status" value="1"/>
</dbReference>
<reference evidence="14 15" key="1">
    <citation type="submission" date="2016-07" db="EMBL/GenBank/DDBJ databases">
        <title>Pervasive Adenine N6-methylation of Active Genes in Fungi.</title>
        <authorList>
            <consortium name="DOE Joint Genome Institute"/>
            <person name="Mondo S.J."/>
            <person name="Dannebaum R.O."/>
            <person name="Kuo R.C."/>
            <person name="Labutti K."/>
            <person name="Haridas S."/>
            <person name="Kuo A."/>
            <person name="Salamov A."/>
            <person name="Ahrendt S.R."/>
            <person name="Lipzen A."/>
            <person name="Sullivan W."/>
            <person name="Andreopoulos W.B."/>
            <person name="Clum A."/>
            <person name="Lindquist E."/>
            <person name="Daum C."/>
            <person name="Ramamoorthy G.K."/>
            <person name="Gryganskyi A."/>
            <person name="Culley D."/>
            <person name="Magnuson J.K."/>
            <person name="James T.Y."/>
            <person name="O'Malley M.A."/>
            <person name="Stajich J.E."/>
            <person name="Spatafora J.W."/>
            <person name="Visel A."/>
            <person name="Grigoriev I.V."/>
        </authorList>
    </citation>
    <scope>NUCLEOTIDE SEQUENCE [LARGE SCALE GENOMIC DNA]</scope>
    <source>
        <strain evidence="14 15">CBS 931.73</strain>
    </source>
</reference>
<comment type="catalytic activity">
    <reaction evidence="9 10">
        <text>Couples ATP hydrolysis with the unwinding of duplex DNA by translocating in the 3'-5' direction.</text>
        <dbReference type="EC" id="5.6.2.4"/>
    </reaction>
</comment>
<dbReference type="GO" id="GO:0000724">
    <property type="term" value="P:double-strand break repair via homologous recombination"/>
    <property type="evidence" value="ECO:0007669"/>
    <property type="project" value="TreeGrafter"/>
</dbReference>
<evidence type="ECO:0000256" key="2">
    <source>
        <dbReference type="ARBA" id="ARBA00022723"/>
    </source>
</evidence>
<dbReference type="STRING" id="1314790.A0A1Y1Z678"/>
<keyword evidence="5 10" id="KW-0347">Helicase</keyword>
<keyword evidence="7" id="KW-0238">DNA-binding</keyword>
<name>A0A1Y1Z678_9FUNG</name>
<evidence type="ECO:0000256" key="3">
    <source>
        <dbReference type="ARBA" id="ARBA00022741"/>
    </source>
</evidence>
<keyword evidence="10" id="KW-0539">Nucleus</keyword>
<dbReference type="GO" id="GO:0005737">
    <property type="term" value="C:cytoplasm"/>
    <property type="evidence" value="ECO:0007669"/>
    <property type="project" value="TreeGrafter"/>
</dbReference>
<dbReference type="AlphaFoldDB" id="A0A1Y1Z678"/>
<sequence length="676" mass="76220">MAEQSLYAELEQCQIELSCVEQELEILQIRKDELNERVSLLQRQISTLEISDSENELICLEADLGEKEVEKWFSDFPWSAKANNVRDNVFHIKSFRFNQVGIINATTSNADVFVLMPTGGGKSLTYQIPGLLSEGMTLVISPLLSLIHDQIMHLETLGIYATCLTAKTPKDQAKAIMAAMLSCAQDEKEGTRRPLKFLYVTPEKIAKSKMFVNQLEKLAQRRLLLRIVVDEAHCCSVYGHDFRTDYAKLGLLRKVMPKVPIIAVTATATSTIIQDVKSILGLSSKCVLFRSPVDRPNLNYEVLRKPSEKNEAFQMICQTIGRFNGGCGIIYCFSKKESSELASDLIQQRIKAAAYHADMDEDHRSKIHSRWMKGTIQVIVATIAFGLGISHPHVRFVIHHSVPKSMESYYQESGRAGRDGEPASCILLYRVQDVFRQSTMVFHEQSGQKNLYKLVEYCQNIDTCRHISIAQHFGDSTLAANACDQWCDVCSGRSAGKIPQQKDATTIALAIVKILLKLKEEGLSEEKVTFLKMLDLVRGVGMTKYPTLRNWADIPKITLRSNKSQDTLTKENIEDTTIKLLLDGYLKEVMHYTAYSTISYLTVNLSRARGFVAHYSPSPEKSAQPIFYISQLDDSCDNNKEPANAKIAKPREARKRKIEIDLDKLDETMNPDVIIL</sequence>
<evidence type="ECO:0000256" key="4">
    <source>
        <dbReference type="ARBA" id="ARBA00022801"/>
    </source>
</evidence>
<feature type="coiled-coil region" evidence="11">
    <location>
        <begin position="3"/>
        <end position="70"/>
    </location>
</feature>
<protein>
    <recommendedName>
        <fullName evidence="10">ATP-dependent DNA helicase</fullName>
        <ecNumber evidence="10">5.6.2.4</ecNumber>
    </recommendedName>
</protein>
<dbReference type="Pfam" id="PF00270">
    <property type="entry name" value="DEAD"/>
    <property type="match status" value="1"/>
</dbReference>
<keyword evidence="11" id="KW-0175">Coiled coil</keyword>
<proteinExistence type="inferred from homology"/>
<evidence type="ECO:0000256" key="8">
    <source>
        <dbReference type="ARBA" id="ARBA00023235"/>
    </source>
</evidence>
<dbReference type="OrthoDB" id="10261556at2759"/>
<dbReference type="Gene3D" id="1.10.10.10">
    <property type="entry name" value="Winged helix-like DNA-binding domain superfamily/Winged helix DNA-binding domain"/>
    <property type="match status" value="1"/>
</dbReference>
<keyword evidence="15" id="KW-1185">Reference proteome</keyword>